<dbReference type="Pfam" id="PF01258">
    <property type="entry name" value="zf-dskA_traR"/>
    <property type="match status" value="1"/>
</dbReference>
<dbReference type="RefSeq" id="WP_380887756.1">
    <property type="nucleotide sequence ID" value="NZ_JBHUDY010000001.1"/>
</dbReference>
<reference evidence="7" key="1">
    <citation type="journal article" date="2019" name="Int. J. Syst. Evol. Microbiol.">
        <title>The Global Catalogue of Microorganisms (GCM) 10K type strain sequencing project: providing services to taxonomists for standard genome sequencing and annotation.</title>
        <authorList>
            <consortium name="The Broad Institute Genomics Platform"/>
            <consortium name="The Broad Institute Genome Sequencing Center for Infectious Disease"/>
            <person name="Wu L."/>
            <person name="Ma J."/>
        </authorList>
    </citation>
    <scope>NUCLEOTIDE SEQUENCE [LARGE SCALE GENOMIC DNA]</scope>
    <source>
        <strain evidence="7">CGMCC 1.16275</strain>
    </source>
</reference>
<dbReference type="NCBIfam" id="NF008243">
    <property type="entry name" value="PRK11019.1"/>
    <property type="match status" value="1"/>
</dbReference>
<dbReference type="InterPro" id="IPR000962">
    <property type="entry name" value="Znf_DskA_TraR"/>
</dbReference>
<keyword evidence="3" id="KW-0862">Zinc</keyword>
<sequence>MAGGWTRDGAVQDQIDDTVTDAVLAARARMPAGESAMHCEECGEEIPERRRLALPGVRTCVPCQSERDGRIVATGINRRGSKDSQLK</sequence>
<evidence type="ECO:0000256" key="2">
    <source>
        <dbReference type="ARBA" id="ARBA00022771"/>
    </source>
</evidence>
<evidence type="ECO:0000256" key="3">
    <source>
        <dbReference type="ARBA" id="ARBA00022833"/>
    </source>
</evidence>
<evidence type="ECO:0000313" key="6">
    <source>
        <dbReference type="EMBL" id="MFD1611285.1"/>
    </source>
</evidence>
<keyword evidence="7" id="KW-1185">Reference proteome</keyword>
<feature type="domain" description="Zinc finger DksA/TraR C4-type" evidence="5">
    <location>
        <begin position="38"/>
        <end position="67"/>
    </location>
</feature>
<dbReference type="Gene3D" id="1.20.120.910">
    <property type="entry name" value="DksA, coiled-coil domain"/>
    <property type="match status" value="1"/>
</dbReference>
<comment type="caution">
    <text evidence="6">The sequence shown here is derived from an EMBL/GenBank/DDBJ whole genome shotgun (WGS) entry which is preliminary data.</text>
</comment>
<dbReference type="InterPro" id="IPR020458">
    <property type="entry name" value="Znf_DskA_TraR_CS"/>
</dbReference>
<organism evidence="6 7">
    <name type="scientific">Sphingomonas tabacisoli</name>
    <dbReference type="NCBI Taxonomy" id="2249466"/>
    <lineage>
        <taxon>Bacteria</taxon>
        <taxon>Pseudomonadati</taxon>
        <taxon>Pseudomonadota</taxon>
        <taxon>Alphaproteobacteria</taxon>
        <taxon>Sphingomonadales</taxon>
        <taxon>Sphingomonadaceae</taxon>
        <taxon>Sphingomonas</taxon>
    </lineage>
</organism>
<gene>
    <name evidence="6" type="ORF">ACFSCW_05650</name>
</gene>
<dbReference type="Proteomes" id="UP001597115">
    <property type="component" value="Unassembled WGS sequence"/>
</dbReference>
<evidence type="ECO:0000313" key="7">
    <source>
        <dbReference type="Proteomes" id="UP001597115"/>
    </source>
</evidence>
<evidence type="ECO:0000259" key="5">
    <source>
        <dbReference type="Pfam" id="PF01258"/>
    </source>
</evidence>
<name>A0ABW4I2H1_9SPHN</name>
<evidence type="ECO:0000256" key="4">
    <source>
        <dbReference type="PROSITE-ProRule" id="PRU00510"/>
    </source>
</evidence>
<dbReference type="SUPFAM" id="SSF57716">
    <property type="entry name" value="Glucocorticoid receptor-like (DNA-binding domain)"/>
    <property type="match status" value="1"/>
</dbReference>
<feature type="zinc finger region" description="dksA C4-type" evidence="4">
    <location>
        <begin position="39"/>
        <end position="63"/>
    </location>
</feature>
<keyword evidence="2" id="KW-0863">Zinc-finger</keyword>
<dbReference type="EMBL" id="JBHUDY010000001">
    <property type="protein sequence ID" value="MFD1611285.1"/>
    <property type="molecule type" value="Genomic_DNA"/>
</dbReference>
<dbReference type="PANTHER" id="PTHR38777:SF1">
    <property type="entry name" value="DNAK SUPPRESSOR PROTEIN"/>
    <property type="match status" value="1"/>
</dbReference>
<accession>A0ABW4I2H1</accession>
<protein>
    <submittedName>
        <fullName evidence="6">DksA/TraR family C4-type zinc finger protein</fullName>
    </submittedName>
</protein>
<dbReference type="PROSITE" id="PS01102">
    <property type="entry name" value="ZF_DKSA_1"/>
    <property type="match status" value="1"/>
</dbReference>
<keyword evidence="1" id="KW-0479">Metal-binding</keyword>
<proteinExistence type="predicted"/>
<dbReference type="PANTHER" id="PTHR38777">
    <property type="entry name" value="FELS-2 PROPHAGE PROTEIN"/>
    <property type="match status" value="1"/>
</dbReference>
<dbReference type="PROSITE" id="PS51128">
    <property type="entry name" value="ZF_DKSA_2"/>
    <property type="match status" value="1"/>
</dbReference>
<evidence type="ECO:0000256" key="1">
    <source>
        <dbReference type="ARBA" id="ARBA00022723"/>
    </source>
</evidence>